<dbReference type="EMBL" id="JAHESF010000045">
    <property type="protein sequence ID" value="MBT1700649.1"/>
    <property type="molecule type" value="Genomic_DNA"/>
</dbReference>
<gene>
    <name evidence="1" type="ORF">KK083_27415</name>
</gene>
<organism evidence="1 2">
    <name type="scientific">Chryseosolibacter histidini</name>
    <dbReference type="NCBI Taxonomy" id="2782349"/>
    <lineage>
        <taxon>Bacteria</taxon>
        <taxon>Pseudomonadati</taxon>
        <taxon>Bacteroidota</taxon>
        <taxon>Cytophagia</taxon>
        <taxon>Cytophagales</taxon>
        <taxon>Chryseotaleaceae</taxon>
        <taxon>Chryseosolibacter</taxon>
    </lineage>
</organism>
<evidence type="ECO:0008006" key="3">
    <source>
        <dbReference type="Google" id="ProtNLM"/>
    </source>
</evidence>
<name>A0AAP2DU37_9BACT</name>
<accession>A0AAP2DU37</accession>
<sequence>MDDRRDDIFSSVLSIEAITQKLPSLFADSIILNLDFKITHIPQRLTDALGFEAQQLNGKSINVLSYQRDLVSLLRSSLLSGFFEYQVVTLGNSMSEPVRVEIAGFYLGLISDINGFIILQVRSAARAVTRQECIGVARDGWPSGPVTQ</sequence>
<dbReference type="AlphaFoldDB" id="A0AAP2DU37"/>
<reference evidence="1 2" key="1">
    <citation type="submission" date="2021-05" db="EMBL/GenBank/DDBJ databases">
        <title>A Polyphasic approach of four new species of the genus Ohtaekwangia: Ohtaekwangia histidinii sp. nov., Ohtaekwangia cretensis sp. nov., Ohtaekwangia indiensis sp. nov., Ohtaekwangia reichenbachii sp. nov. from diverse environment.</title>
        <authorList>
            <person name="Octaviana S."/>
        </authorList>
    </citation>
    <scope>NUCLEOTIDE SEQUENCE [LARGE SCALE GENOMIC DNA]</scope>
    <source>
        <strain evidence="1 2">PWU4</strain>
    </source>
</reference>
<evidence type="ECO:0000313" key="1">
    <source>
        <dbReference type="EMBL" id="MBT1700649.1"/>
    </source>
</evidence>
<comment type="caution">
    <text evidence="1">The sequence shown here is derived from an EMBL/GenBank/DDBJ whole genome shotgun (WGS) entry which is preliminary data.</text>
</comment>
<dbReference type="RefSeq" id="WP_254169338.1">
    <property type="nucleotide sequence ID" value="NZ_JAHESF010000045.1"/>
</dbReference>
<evidence type="ECO:0000313" key="2">
    <source>
        <dbReference type="Proteomes" id="UP001319200"/>
    </source>
</evidence>
<keyword evidence="2" id="KW-1185">Reference proteome</keyword>
<protein>
    <recommendedName>
        <fullName evidence="3">PAS domain-containing protein</fullName>
    </recommendedName>
</protein>
<proteinExistence type="predicted"/>
<dbReference type="Proteomes" id="UP001319200">
    <property type="component" value="Unassembled WGS sequence"/>
</dbReference>